<feature type="compositionally biased region" description="Basic and acidic residues" evidence="10">
    <location>
        <begin position="758"/>
        <end position="767"/>
    </location>
</feature>
<feature type="compositionally biased region" description="Acidic residues" evidence="10">
    <location>
        <begin position="283"/>
        <end position="294"/>
    </location>
</feature>
<evidence type="ECO:0000256" key="4">
    <source>
        <dbReference type="ARBA" id="ARBA00022553"/>
    </source>
</evidence>
<organism evidence="13 14">
    <name type="scientific">Pseudolycoriella hygida</name>
    <dbReference type="NCBI Taxonomy" id="35572"/>
    <lineage>
        <taxon>Eukaryota</taxon>
        <taxon>Metazoa</taxon>
        <taxon>Ecdysozoa</taxon>
        <taxon>Arthropoda</taxon>
        <taxon>Hexapoda</taxon>
        <taxon>Insecta</taxon>
        <taxon>Pterygota</taxon>
        <taxon>Neoptera</taxon>
        <taxon>Endopterygota</taxon>
        <taxon>Diptera</taxon>
        <taxon>Nematocera</taxon>
        <taxon>Sciaroidea</taxon>
        <taxon>Sciaridae</taxon>
        <taxon>Pseudolycoriella</taxon>
    </lineage>
</organism>
<feature type="compositionally biased region" description="Polar residues" evidence="10">
    <location>
        <begin position="36"/>
        <end position="51"/>
    </location>
</feature>
<dbReference type="Gene3D" id="1.10.510.10">
    <property type="entry name" value="Transferase(Phosphotransferase) domain 1"/>
    <property type="match status" value="1"/>
</dbReference>
<feature type="compositionally biased region" description="Basic and acidic residues" evidence="10">
    <location>
        <begin position="24"/>
        <end position="35"/>
    </location>
</feature>
<feature type="region of interest" description="Disordered" evidence="10">
    <location>
        <begin position="1560"/>
        <end position="1580"/>
    </location>
</feature>
<evidence type="ECO:0000259" key="12">
    <source>
        <dbReference type="PROSITE" id="PS51285"/>
    </source>
</evidence>
<feature type="compositionally biased region" description="Basic and acidic residues" evidence="10">
    <location>
        <begin position="81"/>
        <end position="99"/>
    </location>
</feature>
<feature type="region of interest" description="Disordered" evidence="10">
    <location>
        <begin position="1032"/>
        <end position="1051"/>
    </location>
</feature>
<feature type="compositionally biased region" description="Low complexity" evidence="10">
    <location>
        <begin position="1227"/>
        <end position="1238"/>
    </location>
</feature>
<evidence type="ECO:0000256" key="10">
    <source>
        <dbReference type="SAM" id="MobiDB-lite"/>
    </source>
</evidence>
<dbReference type="EC" id="2.7.11.13" evidence="2"/>
<gene>
    <name evidence="13" type="primary">Pkn_0</name>
    <name evidence="13" type="ORF">Bhyg_05515</name>
</gene>
<feature type="compositionally biased region" description="Low complexity" evidence="10">
    <location>
        <begin position="252"/>
        <end position="262"/>
    </location>
</feature>
<keyword evidence="7 13" id="KW-0418">Kinase</keyword>
<evidence type="ECO:0000256" key="6">
    <source>
        <dbReference type="ARBA" id="ARBA00022741"/>
    </source>
</evidence>
<dbReference type="FunFam" id="1.10.510.10:FF:000038">
    <property type="entry name" value="serine/threonine-protein kinase N2 isoform X1"/>
    <property type="match status" value="1"/>
</dbReference>
<evidence type="ECO:0000313" key="13">
    <source>
        <dbReference type="EMBL" id="KAJ6640584.1"/>
    </source>
</evidence>
<dbReference type="InterPro" id="IPR011009">
    <property type="entry name" value="Kinase-like_dom_sf"/>
</dbReference>
<feature type="domain" description="AGC-kinase C-terminal" evidence="12">
    <location>
        <begin position="1530"/>
        <end position="1597"/>
    </location>
</feature>
<feature type="compositionally biased region" description="Polar residues" evidence="10">
    <location>
        <begin position="1073"/>
        <end position="1088"/>
    </location>
</feature>
<name>A0A9Q0N169_9DIPT</name>
<feature type="region of interest" description="Disordered" evidence="10">
    <location>
        <begin position="341"/>
        <end position="362"/>
    </location>
</feature>
<evidence type="ECO:0000256" key="7">
    <source>
        <dbReference type="ARBA" id="ARBA00022777"/>
    </source>
</evidence>
<dbReference type="InterPro" id="IPR035892">
    <property type="entry name" value="C2_domain_sf"/>
</dbReference>
<reference evidence="13" key="1">
    <citation type="submission" date="2022-07" db="EMBL/GenBank/DDBJ databases">
        <authorList>
            <person name="Trinca V."/>
            <person name="Uliana J.V.C."/>
            <person name="Torres T.T."/>
            <person name="Ward R.J."/>
            <person name="Monesi N."/>
        </authorList>
    </citation>
    <scope>NUCLEOTIDE SEQUENCE</scope>
    <source>
        <strain evidence="13">HSMRA1968</strain>
        <tissue evidence="13">Whole embryos</tissue>
    </source>
</reference>
<feature type="binding site" evidence="9">
    <location>
        <position position="1299"/>
    </location>
    <ligand>
        <name>ATP</name>
        <dbReference type="ChEBI" id="CHEBI:30616"/>
    </ligand>
</feature>
<feature type="region of interest" description="Disordered" evidence="10">
    <location>
        <begin position="24"/>
        <end position="124"/>
    </location>
</feature>
<dbReference type="PROSITE" id="PS00107">
    <property type="entry name" value="PROTEIN_KINASE_ATP"/>
    <property type="match status" value="1"/>
</dbReference>
<dbReference type="PANTHER" id="PTHR24351">
    <property type="entry name" value="RIBOSOMAL PROTEIN S6 KINASE"/>
    <property type="match status" value="1"/>
</dbReference>
<feature type="region of interest" description="Disordered" evidence="10">
    <location>
        <begin position="758"/>
        <end position="780"/>
    </location>
</feature>
<dbReference type="SMART" id="SM00239">
    <property type="entry name" value="C2"/>
    <property type="match status" value="1"/>
</dbReference>
<dbReference type="Pfam" id="PF00069">
    <property type="entry name" value="Pkinase"/>
    <property type="match status" value="1"/>
</dbReference>
<sequence>MANNQPENITAEWTVHAQLTITRPSDKVKNCKDPNDAQNSTGDPLKQSNPVTVVYKWSTDDMKNDSTSDKNAFSKANAIFKTERRSERRENDKSKHDSFHSTGAPPPSDSGFSTATTNSRKQSPFRSTCSIVLSACTDLFPATPEGGQEDPFTYNTTARYTVLPDQPHRSDEPSETFKNVSFLSVKDAFSQTSDNESKLKSENLPNKTHDYRKRRPYDYRRTTESMLSPPFEEAKQYSPSRHASRSPHRSPSHTISPTSSTRGNNHKKSPRTVHIDVYCTGSDAEDSSAEDESEASSYNHRIIEEESNSTPQTVYTSDQMKLHHRVAEKNELPRRLASQYNEKPSVPSSMQPRNHLLKKSSSKDEISESKQLLFNKHIGAQATKQSKFVMGSNRNRFLYRCDQSDDCLSSNYPSSSRSTVLDLTCSSISSGVLASTNSVNDYLESSSWKDTDCDISNRESERNDQSGNLSDIWAHTRKWRSPEKERRFLLQQKRMIEYMHQNERFIGDKRDFLKSQSVDKESEKENRVKASTPTPQTHVCCGQVVSESYPQSQIKTQGSVHKLVLGPAQSTDLQQTAEKHKRVLFTPSYSPSSQTSSAQSTILDSSNEHWARARKFGAIVGAMRKTGHHFGPAKNPDCQCEHCRRWMAERNQFRSRTLSAQVRLSESSKKLDLLRYSLDIRRHELPPDSAAAQQLKHELQNVQASSPVPVAYTSLQPFRVGMEGKPYHSVSSLGRCAAVTGKLEVRLMGCQALLEEVPGRSRRDKDNNSSPGDLRSFVKGVTSRSSSKSYSVKDETSSEIMAVIKLDNITVAQTSWKPCSQQAWDQRFSIDLDRSRELEIGIYWRDWRSLCAVCFLRLEDFIDDIRHGMALQLEPQGLLFAEIKFLNPMISRKPKLQRQRMVFNKAQVKNIPRAKQMNINIATWGRLLKQKQQTHKSLEAGVPTPTSPNIEGFITSGQPLQLVFDTSSDDFETVVTPGENPDINVVGLSGARPLGMQGVAALPPDSPTTNNQQGPNNNVVLPPKPQIQTQLSSFRQKKPPMPSPPQTSRMDPELQNALREFDFLHHVDRTSSIVPTTQMSNRGSTTPTAEPMHQQRPHIRISPDTYHRPLLSMPPVILMGPSGNGSMPVSPIVEMPPSPAPSEMMFVEFPEDDCVEVVQSFDNISINKNSQYVPPSPVIQQPVTPQYFSQQQPPQLHPYTPSSSQPPQSSTHPQLQSPVQRTQSNHQQEIAQAAAAAASKRQQVQRGLQFKENAYENRKRMSTGLSCDSFRLLSVLGRGHFGKVILSQYKNTGEYFAIKALKKGDIIARDEVESLLSEKRIFEVANTMRHPFLVNLFACFQTELHVCFVMEYAAGGDLMMHIHTDVFTEPRAVFYAACVVLGLQYLHESKIIYRDLKLDNLLLDTEGYVKIADFGLCKEGMGFGDRTGTFCGTPEFLAPEVLTETSYTRAVDWWGLGVLIFEMLVGESPFPGDDEEEVFDSIVNDEVRYPRFLSLEAIAIMRRLLRKNPERRLGSSERDAEDVKKQAFFRHIAFDDLLLRKVKPPFVPTIRHMEDVSNFDEEFTSEKPQLTPPKEPRHLTTEEQNYFKDFTYMADWC</sequence>
<dbReference type="SUPFAM" id="SSF56112">
    <property type="entry name" value="Protein kinase-like (PK-like)"/>
    <property type="match status" value="1"/>
</dbReference>
<dbReference type="InterPro" id="IPR017441">
    <property type="entry name" value="Protein_kinase_ATP_BS"/>
</dbReference>
<feature type="region of interest" description="Disordered" evidence="10">
    <location>
        <begin position="190"/>
        <end position="314"/>
    </location>
</feature>
<dbReference type="PROSITE" id="PS51285">
    <property type="entry name" value="AGC_KINASE_CTER"/>
    <property type="match status" value="1"/>
</dbReference>
<protein>
    <recommendedName>
        <fullName evidence="2">protein kinase C</fullName>
        <ecNumber evidence="2">2.7.11.13</ecNumber>
    </recommendedName>
</protein>
<feature type="compositionally biased region" description="Low complexity" evidence="10">
    <location>
        <begin position="1007"/>
        <end position="1020"/>
    </location>
</feature>
<feature type="region of interest" description="Disordered" evidence="10">
    <location>
        <begin position="1073"/>
        <end position="1096"/>
    </location>
</feature>
<keyword evidence="5" id="KW-0808">Transferase</keyword>
<feature type="region of interest" description="Disordered" evidence="10">
    <location>
        <begin position="1187"/>
        <end position="1238"/>
    </location>
</feature>
<feature type="region of interest" description="Disordered" evidence="10">
    <location>
        <begin position="1002"/>
        <end position="1024"/>
    </location>
</feature>
<dbReference type="Gene3D" id="3.30.200.20">
    <property type="entry name" value="Phosphorylase Kinase, domain 1"/>
    <property type="match status" value="1"/>
</dbReference>
<dbReference type="SMART" id="SM00220">
    <property type="entry name" value="S_TKc"/>
    <property type="match status" value="1"/>
</dbReference>
<dbReference type="SMART" id="SM00133">
    <property type="entry name" value="S_TK_X"/>
    <property type="match status" value="1"/>
</dbReference>
<accession>A0A9Q0N169</accession>
<keyword evidence="3" id="KW-0723">Serine/threonine-protein kinase</keyword>
<evidence type="ECO:0000256" key="8">
    <source>
        <dbReference type="ARBA" id="ARBA00022840"/>
    </source>
</evidence>
<feature type="compositionally biased region" description="Polar residues" evidence="10">
    <location>
        <begin position="110"/>
        <end position="124"/>
    </location>
</feature>
<proteinExistence type="inferred from homology"/>
<keyword evidence="14" id="KW-1185">Reference proteome</keyword>
<feature type="compositionally biased region" description="Basic residues" evidence="10">
    <location>
        <begin position="242"/>
        <end position="251"/>
    </location>
</feature>
<dbReference type="InterPro" id="IPR000961">
    <property type="entry name" value="AGC-kinase_C"/>
</dbReference>
<evidence type="ECO:0000259" key="11">
    <source>
        <dbReference type="PROSITE" id="PS50011"/>
    </source>
</evidence>
<keyword evidence="6 9" id="KW-0547">Nucleotide-binding</keyword>
<feature type="compositionally biased region" description="Basic and acidic residues" evidence="10">
    <location>
        <begin position="58"/>
        <end position="68"/>
    </location>
</feature>
<feature type="compositionally biased region" description="Low complexity" evidence="10">
    <location>
        <begin position="1197"/>
        <end position="1218"/>
    </location>
</feature>
<evidence type="ECO:0000256" key="5">
    <source>
        <dbReference type="ARBA" id="ARBA00022679"/>
    </source>
</evidence>
<evidence type="ECO:0000313" key="14">
    <source>
        <dbReference type="Proteomes" id="UP001151699"/>
    </source>
</evidence>
<feature type="compositionally biased region" description="Polar residues" evidence="10">
    <location>
        <begin position="341"/>
        <end position="352"/>
    </location>
</feature>
<dbReference type="GO" id="GO:0004697">
    <property type="term" value="F:diacylglycerol-dependent serine/threonine kinase activity"/>
    <property type="evidence" value="ECO:0007669"/>
    <property type="project" value="UniProtKB-EC"/>
</dbReference>
<dbReference type="EMBL" id="WJQU01000002">
    <property type="protein sequence ID" value="KAJ6640584.1"/>
    <property type="molecule type" value="Genomic_DNA"/>
</dbReference>
<feature type="compositionally biased region" description="Basic and acidic residues" evidence="10">
    <location>
        <begin position="516"/>
        <end position="528"/>
    </location>
</feature>
<dbReference type="Pfam" id="PF00433">
    <property type="entry name" value="Pkinase_C"/>
    <property type="match status" value="1"/>
</dbReference>
<dbReference type="SUPFAM" id="SSF49562">
    <property type="entry name" value="C2 domain (Calcium/lipid-binding domain, CaLB)"/>
    <property type="match status" value="1"/>
</dbReference>
<dbReference type="PROSITE" id="PS00108">
    <property type="entry name" value="PROTEIN_KINASE_ST"/>
    <property type="match status" value="1"/>
</dbReference>
<keyword evidence="4" id="KW-0597">Phosphoprotein</keyword>
<dbReference type="InterPro" id="IPR000008">
    <property type="entry name" value="C2_dom"/>
</dbReference>
<dbReference type="InterPro" id="IPR000719">
    <property type="entry name" value="Prot_kinase_dom"/>
</dbReference>
<evidence type="ECO:0000256" key="3">
    <source>
        <dbReference type="ARBA" id="ARBA00022527"/>
    </source>
</evidence>
<dbReference type="Proteomes" id="UP001151699">
    <property type="component" value="Chromosome B"/>
</dbReference>
<comment type="similarity">
    <text evidence="1">Belongs to the protein kinase superfamily. AGC Ser/Thr protein kinase family. PKC subfamily.</text>
</comment>
<dbReference type="CDD" id="cd05589">
    <property type="entry name" value="STKc_PKN"/>
    <property type="match status" value="1"/>
</dbReference>
<evidence type="ECO:0000256" key="9">
    <source>
        <dbReference type="PROSITE-ProRule" id="PRU10141"/>
    </source>
</evidence>
<dbReference type="InterPro" id="IPR017892">
    <property type="entry name" value="Pkinase_C"/>
</dbReference>
<dbReference type="PROSITE" id="PS50011">
    <property type="entry name" value="PROTEIN_KINASE_DOM"/>
    <property type="match status" value="1"/>
</dbReference>
<evidence type="ECO:0000256" key="1">
    <source>
        <dbReference type="ARBA" id="ARBA00005490"/>
    </source>
</evidence>
<dbReference type="GO" id="GO:0005524">
    <property type="term" value="F:ATP binding"/>
    <property type="evidence" value="ECO:0007669"/>
    <property type="project" value="UniProtKB-UniRule"/>
</dbReference>
<comment type="caution">
    <text evidence="13">The sequence shown here is derived from an EMBL/GenBank/DDBJ whole genome shotgun (WGS) entry which is preliminary data.</text>
</comment>
<dbReference type="InterPro" id="IPR008271">
    <property type="entry name" value="Ser/Thr_kinase_AS"/>
</dbReference>
<evidence type="ECO:0000256" key="2">
    <source>
        <dbReference type="ARBA" id="ARBA00012429"/>
    </source>
</evidence>
<keyword evidence="8 9" id="KW-0067">ATP-binding</keyword>
<feature type="region of interest" description="Disordered" evidence="10">
    <location>
        <begin position="516"/>
        <end position="535"/>
    </location>
</feature>
<dbReference type="OrthoDB" id="63267at2759"/>
<feature type="domain" description="Protein kinase" evidence="11">
    <location>
        <begin position="1270"/>
        <end position="1529"/>
    </location>
</feature>
<dbReference type="FunFam" id="3.30.200.20:FF:000058">
    <property type="entry name" value="Putative serine/threonine-protein kinase N2"/>
    <property type="match status" value="1"/>
</dbReference>